<dbReference type="PROSITE" id="PS00455">
    <property type="entry name" value="AMP_BINDING"/>
    <property type="match status" value="1"/>
</dbReference>
<evidence type="ECO:0000313" key="5">
    <source>
        <dbReference type="EMBL" id="MFD2139366.1"/>
    </source>
</evidence>
<feature type="domain" description="AMP-dependent synthetase/ligase" evidence="3">
    <location>
        <begin position="33"/>
        <end position="394"/>
    </location>
</feature>
<evidence type="ECO:0000259" key="4">
    <source>
        <dbReference type="Pfam" id="PF13193"/>
    </source>
</evidence>
<accession>A0ABW4YSP8</accession>
<dbReference type="Gene3D" id="2.30.38.10">
    <property type="entry name" value="Luciferase, Domain 3"/>
    <property type="match status" value="1"/>
</dbReference>
<dbReference type="RefSeq" id="WP_213352253.1">
    <property type="nucleotide sequence ID" value="NZ_JAHBGB010000019.1"/>
</dbReference>
<dbReference type="InterPro" id="IPR045851">
    <property type="entry name" value="AMP-bd_C_sf"/>
</dbReference>
<dbReference type="CDD" id="cd05920">
    <property type="entry name" value="23DHB-AMP_lg"/>
    <property type="match status" value="1"/>
</dbReference>
<evidence type="ECO:0000313" key="6">
    <source>
        <dbReference type="Proteomes" id="UP001597299"/>
    </source>
</evidence>
<dbReference type="PANTHER" id="PTHR43767:SF1">
    <property type="entry name" value="NONRIBOSOMAL PEPTIDE SYNTHASE PES1 (EUROFUNG)-RELATED"/>
    <property type="match status" value="1"/>
</dbReference>
<comment type="pathway">
    <text evidence="1">Siderophore biosynthesis.</text>
</comment>
<dbReference type="EMBL" id="JBHUHD010000001">
    <property type="protein sequence ID" value="MFD2139366.1"/>
    <property type="molecule type" value="Genomic_DNA"/>
</dbReference>
<dbReference type="InterPro" id="IPR020845">
    <property type="entry name" value="AMP-binding_CS"/>
</dbReference>
<reference evidence="6" key="1">
    <citation type="journal article" date="2019" name="Int. J. Syst. Evol. Microbiol.">
        <title>The Global Catalogue of Microorganisms (GCM) 10K type strain sequencing project: providing services to taxonomists for standard genome sequencing and annotation.</title>
        <authorList>
            <consortium name="The Broad Institute Genomics Platform"/>
            <consortium name="The Broad Institute Genome Sequencing Center for Infectious Disease"/>
            <person name="Wu L."/>
            <person name="Ma J."/>
        </authorList>
    </citation>
    <scope>NUCLEOTIDE SEQUENCE [LARGE SCALE GENOMIC DNA]</scope>
    <source>
        <strain evidence="6">CCM 7435</strain>
    </source>
</reference>
<comment type="caution">
    <text evidence="5">The sequence shown here is derived from an EMBL/GenBank/DDBJ whole genome shotgun (WGS) entry which is preliminary data.</text>
</comment>
<evidence type="ECO:0000256" key="2">
    <source>
        <dbReference type="ARBA" id="ARBA00022598"/>
    </source>
</evidence>
<dbReference type="PANTHER" id="PTHR43767">
    <property type="entry name" value="LONG-CHAIN-FATTY-ACID--COA LIGASE"/>
    <property type="match status" value="1"/>
</dbReference>
<keyword evidence="6" id="KW-1185">Reference proteome</keyword>
<protein>
    <submittedName>
        <fullName evidence="5">(2,3-dihydroxybenzoyl)adenylate synthase</fullName>
    </submittedName>
</protein>
<dbReference type="InterPro" id="IPR011963">
    <property type="entry name" value="DHB_AMP_lig"/>
</dbReference>
<sequence length="545" mass="59131">MIELVQPFPPEFAERYRQAGYWRGETFPGMLRQLAARYPERTAVVGGDRRWNYAELAARAERAAAGFLACGLKPGDRVVVQLPNIPEFLSVVFGLFRAGLIPVYALPAHRVVEIVHFARTAEARGYIVADRHEGFDYRGLAEEVRRQVPAIDSVIVVGEAGSFTSFDGLEGDVAALPGDPDPSSVAFLQISGGSTGLSKLIPRTHDDYIYSFRASAEICGLTPDSIYLAALPVAHNFPMSSPGVFGVLHAGGTVVMSPSPSPEVAFPLIERERVTITGLVPPLALLWMQAAPKAAQDLSSLEVLQVGGAKFMPEAARRVRPTLGCTLQQVFGMAEGLVNYTRLDDPEEIIVTTQGRPISEDDEVLILDDAGRAVPEGEVGNLLARGPYTIRAYHNNDGANARSFTPDGFYRTGDMVKRTPEGYLVVQGRASDHINRAGEKISAEEIEDHLLGHPNVFDAAVVSLPDEFLGERSCAFIIPQGEKPKAAALKAFMRTRGLADFKVPDQIVFVPAFETTAVGKVSRKELRAALRRQFLAEQAAPPTGE</sequence>
<dbReference type="Pfam" id="PF00501">
    <property type="entry name" value="AMP-binding"/>
    <property type="match status" value="1"/>
</dbReference>
<dbReference type="InterPro" id="IPR025110">
    <property type="entry name" value="AMP-bd_C"/>
</dbReference>
<dbReference type="Pfam" id="PF13193">
    <property type="entry name" value="AMP-binding_C"/>
    <property type="match status" value="1"/>
</dbReference>
<keyword evidence="2" id="KW-0436">Ligase</keyword>
<dbReference type="Proteomes" id="UP001597299">
    <property type="component" value="Unassembled WGS sequence"/>
</dbReference>
<feature type="domain" description="AMP-binding enzyme C-terminal" evidence="4">
    <location>
        <begin position="445"/>
        <end position="520"/>
    </location>
</feature>
<evidence type="ECO:0000256" key="1">
    <source>
        <dbReference type="ARBA" id="ARBA00004924"/>
    </source>
</evidence>
<evidence type="ECO:0000259" key="3">
    <source>
        <dbReference type="Pfam" id="PF00501"/>
    </source>
</evidence>
<gene>
    <name evidence="5" type="ORF">ACFSNC_03050</name>
</gene>
<dbReference type="SUPFAM" id="SSF56801">
    <property type="entry name" value="Acetyl-CoA synthetase-like"/>
    <property type="match status" value="1"/>
</dbReference>
<dbReference type="InterPro" id="IPR000873">
    <property type="entry name" value="AMP-dep_synth/lig_dom"/>
</dbReference>
<dbReference type="Gene3D" id="3.30.300.30">
    <property type="match status" value="1"/>
</dbReference>
<dbReference type="Gene3D" id="3.40.50.980">
    <property type="match status" value="2"/>
</dbReference>
<proteinExistence type="predicted"/>
<name>A0ABW4YSP8_9HYPH</name>
<organism evidence="5 6">
    <name type="scientific">Ancylobacter oerskovii</name>
    <dbReference type="NCBI Taxonomy" id="459519"/>
    <lineage>
        <taxon>Bacteria</taxon>
        <taxon>Pseudomonadati</taxon>
        <taxon>Pseudomonadota</taxon>
        <taxon>Alphaproteobacteria</taxon>
        <taxon>Hyphomicrobiales</taxon>
        <taxon>Xanthobacteraceae</taxon>
        <taxon>Ancylobacter</taxon>
    </lineage>
</organism>
<dbReference type="InterPro" id="IPR050237">
    <property type="entry name" value="ATP-dep_AMP-bd_enzyme"/>
</dbReference>
<dbReference type="NCBIfam" id="TIGR02275">
    <property type="entry name" value="DHB_AMP_lig"/>
    <property type="match status" value="1"/>
</dbReference>